<evidence type="ECO:0000259" key="2">
    <source>
        <dbReference type="Pfam" id="PF01370"/>
    </source>
</evidence>
<dbReference type="Gene3D" id="3.90.25.10">
    <property type="entry name" value="UDP-galactose 4-epimerase, domain 1"/>
    <property type="match status" value="2"/>
</dbReference>
<dbReference type="EMBL" id="CAFBNE010000167">
    <property type="protein sequence ID" value="CAB4969120.1"/>
    <property type="molecule type" value="Genomic_DNA"/>
</dbReference>
<dbReference type="AlphaFoldDB" id="A0A6J7LKC6"/>
<dbReference type="InterPro" id="IPR001509">
    <property type="entry name" value="Epimerase_deHydtase"/>
</dbReference>
<sequence>MGDLIIGGSGFVGRNLARRLTAQGREVTVIDRIPDSTGTFAGRYIQGDAQDAQFLTEIIGHVHPDDVYHLAANSDISAGVVDASLDFGDTLMTTAALRYALSQVHAHRLIFASSSAVYGISELPLSEESKGAPAPVSWYGKAKLASEYILESLTAERPDLPILVIRFPNVVGPLATHGVVFDFVRRLRANPGQLDVLGDGNQTKPYVHVAELIDGISYFSSELPPGLKRVNIGPVDEIDVKGIVQEVTGALGLDPTVTYQDSPFGWVGDVPRYSFDTSLMQREGFAIDTTSRQAVRRAAEDMVAELTT</sequence>
<accession>A0A6J7LKC6</accession>
<organism evidence="3">
    <name type="scientific">freshwater metagenome</name>
    <dbReference type="NCBI Taxonomy" id="449393"/>
    <lineage>
        <taxon>unclassified sequences</taxon>
        <taxon>metagenomes</taxon>
        <taxon>ecological metagenomes</taxon>
    </lineage>
</organism>
<dbReference type="SUPFAM" id="SSF51735">
    <property type="entry name" value="NAD(P)-binding Rossmann-fold domains"/>
    <property type="match status" value="1"/>
</dbReference>
<evidence type="ECO:0000313" key="3">
    <source>
        <dbReference type="EMBL" id="CAB4969120.1"/>
    </source>
</evidence>
<dbReference type="PANTHER" id="PTHR43725">
    <property type="entry name" value="UDP-GLUCOSE 4-EPIMERASE"/>
    <property type="match status" value="1"/>
</dbReference>
<reference evidence="3" key="1">
    <citation type="submission" date="2020-05" db="EMBL/GenBank/DDBJ databases">
        <authorList>
            <person name="Chiriac C."/>
            <person name="Salcher M."/>
            <person name="Ghai R."/>
            <person name="Kavagutti S V."/>
        </authorList>
    </citation>
    <scope>NUCLEOTIDE SEQUENCE</scope>
</reference>
<feature type="domain" description="NAD-dependent epimerase/dehydratase" evidence="2">
    <location>
        <begin position="4"/>
        <end position="233"/>
    </location>
</feature>
<protein>
    <submittedName>
        <fullName evidence="3">Unannotated protein</fullName>
    </submittedName>
</protein>
<dbReference type="Gene3D" id="3.40.50.720">
    <property type="entry name" value="NAD(P)-binding Rossmann-like Domain"/>
    <property type="match status" value="1"/>
</dbReference>
<gene>
    <name evidence="3" type="ORF">UFOPK3772_03188</name>
</gene>
<dbReference type="PANTHER" id="PTHR43725:SF53">
    <property type="entry name" value="UDP-ARABINOSE 4-EPIMERASE 1"/>
    <property type="match status" value="1"/>
</dbReference>
<evidence type="ECO:0000256" key="1">
    <source>
        <dbReference type="ARBA" id="ARBA00007637"/>
    </source>
</evidence>
<comment type="similarity">
    <text evidence="1">Belongs to the NAD(P)-dependent epimerase/dehydratase family.</text>
</comment>
<name>A0A6J7LKC6_9ZZZZ</name>
<proteinExistence type="inferred from homology"/>
<dbReference type="Pfam" id="PF01370">
    <property type="entry name" value="Epimerase"/>
    <property type="match status" value="1"/>
</dbReference>
<dbReference type="InterPro" id="IPR036291">
    <property type="entry name" value="NAD(P)-bd_dom_sf"/>
</dbReference>